<comment type="similarity">
    <text evidence="2">Belongs to the MIF family.</text>
</comment>
<dbReference type="SUPFAM" id="SSF55331">
    <property type="entry name" value="Tautomerase/MIF"/>
    <property type="match status" value="1"/>
</dbReference>
<evidence type="ECO:0000256" key="2">
    <source>
        <dbReference type="ARBA" id="ARBA00005851"/>
    </source>
</evidence>
<dbReference type="GO" id="GO:0005615">
    <property type="term" value="C:extracellular space"/>
    <property type="evidence" value="ECO:0007669"/>
    <property type="project" value="TreeGrafter"/>
</dbReference>
<comment type="subunit">
    <text evidence="3">Homotrimer.</text>
</comment>
<dbReference type="Gene3D" id="3.30.429.10">
    <property type="entry name" value="Macrophage Migration Inhibitory Factor"/>
    <property type="match status" value="1"/>
</dbReference>
<comment type="subcellular location">
    <subcellularLocation>
        <location evidence="1">Cytoplasm</location>
    </subcellularLocation>
</comment>
<dbReference type="OMA" id="MARCISE"/>
<keyword evidence="6" id="KW-0470">Melanin biosynthesis</keyword>
<dbReference type="KEGG" id="obi:106881859"/>
<dbReference type="OrthoDB" id="6080988at2759"/>
<evidence type="ECO:0000256" key="9">
    <source>
        <dbReference type="ARBA" id="ARBA00038884"/>
    </source>
</evidence>
<dbReference type="STRING" id="37653.A0A0L8FQB2"/>
<name>A0A0L8FQB2_OCTBM</name>
<dbReference type="EC" id="4.1.1.84" evidence="9"/>
<dbReference type="InterPro" id="IPR001398">
    <property type="entry name" value="Macrophage_inhib_fac"/>
</dbReference>
<protein>
    <recommendedName>
        <fullName evidence="9">D-dopachrome decarboxylase</fullName>
        <ecNumber evidence="9">4.1.1.84</ecNumber>
    </recommendedName>
</protein>
<keyword evidence="7" id="KW-0456">Lyase</keyword>
<comment type="function">
    <text evidence="8">Tautomerization of D-dopachrome with decarboxylation to give 5,6-dihydroxyindole (DHI).</text>
</comment>
<gene>
    <name evidence="10" type="ORF">OCBIM_22011064mg</name>
</gene>
<evidence type="ECO:0000313" key="10">
    <source>
        <dbReference type="EMBL" id="KOF66869.1"/>
    </source>
</evidence>
<evidence type="ECO:0000256" key="8">
    <source>
        <dbReference type="ARBA" id="ARBA00037460"/>
    </source>
</evidence>
<reference evidence="10" key="1">
    <citation type="submission" date="2015-07" db="EMBL/GenBank/DDBJ databases">
        <title>MeaNS - Measles Nucleotide Surveillance Program.</title>
        <authorList>
            <person name="Tran T."/>
            <person name="Druce J."/>
        </authorList>
    </citation>
    <scope>NUCLEOTIDE SEQUENCE</scope>
    <source>
        <strain evidence="10">UCB-OBI-ISO-001</strain>
        <tissue evidence="10">Gonad</tissue>
    </source>
</reference>
<organism evidence="10">
    <name type="scientific">Octopus bimaculoides</name>
    <name type="common">California two-spotted octopus</name>
    <dbReference type="NCBI Taxonomy" id="37653"/>
    <lineage>
        <taxon>Eukaryota</taxon>
        <taxon>Metazoa</taxon>
        <taxon>Spiralia</taxon>
        <taxon>Lophotrochozoa</taxon>
        <taxon>Mollusca</taxon>
        <taxon>Cephalopoda</taxon>
        <taxon>Coleoidea</taxon>
        <taxon>Octopodiformes</taxon>
        <taxon>Octopoda</taxon>
        <taxon>Incirrata</taxon>
        <taxon>Octopodidae</taxon>
        <taxon>Octopus</taxon>
    </lineage>
</organism>
<accession>A0A0L8FQB2</accession>
<evidence type="ECO:0000256" key="1">
    <source>
        <dbReference type="ARBA" id="ARBA00004496"/>
    </source>
</evidence>
<dbReference type="AlphaFoldDB" id="A0A0L8FQB2"/>
<evidence type="ECO:0000256" key="5">
    <source>
        <dbReference type="ARBA" id="ARBA00022990"/>
    </source>
</evidence>
<dbReference type="GO" id="GO:0005737">
    <property type="term" value="C:cytoplasm"/>
    <property type="evidence" value="ECO:0007669"/>
    <property type="project" value="UniProtKB-SubCell"/>
</dbReference>
<dbReference type="EMBL" id="KQ427615">
    <property type="protein sequence ID" value="KOF66869.1"/>
    <property type="molecule type" value="Genomic_DNA"/>
</dbReference>
<dbReference type="GO" id="GO:0033981">
    <property type="term" value="F:D-dopachrome decarboxylase activity"/>
    <property type="evidence" value="ECO:0007669"/>
    <property type="project" value="UniProtKB-EC"/>
</dbReference>
<dbReference type="Pfam" id="PF01187">
    <property type="entry name" value="MIF"/>
    <property type="match status" value="1"/>
</dbReference>
<dbReference type="InterPro" id="IPR014347">
    <property type="entry name" value="Tautomerase/MIF_sf"/>
</dbReference>
<dbReference type="GO" id="GO:0050178">
    <property type="term" value="F:phenylpyruvate tautomerase activity"/>
    <property type="evidence" value="ECO:0007669"/>
    <property type="project" value="TreeGrafter"/>
</dbReference>
<keyword evidence="5" id="KW-0007">Acetylation</keyword>
<dbReference type="PANTHER" id="PTHR11954">
    <property type="entry name" value="D-DOPACHROME DECARBOXYLASE"/>
    <property type="match status" value="1"/>
</dbReference>
<proteinExistence type="inferred from homology"/>
<dbReference type="GO" id="GO:0042438">
    <property type="term" value="P:melanin biosynthetic process"/>
    <property type="evidence" value="ECO:0007669"/>
    <property type="project" value="UniProtKB-KW"/>
</dbReference>
<dbReference type="PANTHER" id="PTHR11954:SF22">
    <property type="entry name" value="D-DOPACHROME DECARBOXYLASE"/>
    <property type="match status" value="1"/>
</dbReference>
<evidence type="ECO:0000256" key="6">
    <source>
        <dbReference type="ARBA" id="ARBA00023101"/>
    </source>
</evidence>
<sequence>MPICLLRTSLPRTGIPKAFEKHLSNKIAEMLGKPIEKMSVIVHSDLAFCRSGSYDPAAFLEIRAIDVITASTTPKYTQIMVDYLSLNLSLPKERVYLQYVPLDKTHIGSGAP</sequence>
<keyword evidence="4" id="KW-0963">Cytoplasm</keyword>
<evidence type="ECO:0000256" key="4">
    <source>
        <dbReference type="ARBA" id="ARBA00022490"/>
    </source>
</evidence>
<evidence type="ECO:0000256" key="7">
    <source>
        <dbReference type="ARBA" id="ARBA00023239"/>
    </source>
</evidence>
<evidence type="ECO:0000256" key="3">
    <source>
        <dbReference type="ARBA" id="ARBA00011233"/>
    </source>
</evidence>